<proteinExistence type="predicted"/>
<keyword evidence="2" id="KW-1185">Reference proteome</keyword>
<evidence type="ECO:0000313" key="1">
    <source>
        <dbReference type="EMBL" id="SCC11730.1"/>
    </source>
</evidence>
<dbReference type="EMBL" id="FMBA01000026">
    <property type="protein sequence ID" value="SCC11730.1"/>
    <property type="molecule type" value="Genomic_DNA"/>
</dbReference>
<accession>A0A1C4BY57</accession>
<reference evidence="2" key="1">
    <citation type="submission" date="2016-08" db="EMBL/GenBank/DDBJ databases">
        <authorList>
            <person name="Varghese N."/>
            <person name="Submissions Spin"/>
        </authorList>
    </citation>
    <scope>NUCLEOTIDE SEQUENCE [LARGE SCALE GENOMIC DNA]</scope>
    <source>
        <strain evidence="2">R-53144</strain>
    </source>
</reference>
<sequence length="68" mass="7913">MNIYLLNHNSREKIEETLIQMKAVAMLINETTSPDSDNRNDHVNTCAWMIADRLEETLEALDNLPRQK</sequence>
<dbReference type="OrthoDB" id="9806411at2"/>
<dbReference type="STRING" id="1798183.GA0061080_102639"/>
<dbReference type="AlphaFoldDB" id="A0A1C4BY57"/>
<name>A0A1C4BY57_9GAMM</name>
<gene>
    <name evidence="1" type="ORF">GA0061080_102639</name>
</gene>
<evidence type="ECO:0000313" key="2">
    <source>
        <dbReference type="Proteomes" id="UP000199698"/>
    </source>
</evidence>
<protein>
    <submittedName>
        <fullName evidence="1">Uncharacterized protein</fullName>
    </submittedName>
</protein>
<dbReference type="Proteomes" id="UP000199698">
    <property type="component" value="Unassembled WGS sequence"/>
</dbReference>
<organism evidence="1 2">
    <name type="scientific">Gilliamella intestini</name>
    <dbReference type="NCBI Taxonomy" id="1798183"/>
    <lineage>
        <taxon>Bacteria</taxon>
        <taxon>Pseudomonadati</taxon>
        <taxon>Pseudomonadota</taxon>
        <taxon>Gammaproteobacteria</taxon>
        <taxon>Orbales</taxon>
        <taxon>Orbaceae</taxon>
        <taxon>Gilliamella</taxon>
    </lineage>
</organism>
<dbReference type="RefSeq" id="WP_091123782.1">
    <property type="nucleotide sequence ID" value="NZ_FMBA01000026.1"/>
</dbReference>